<feature type="compositionally biased region" description="Polar residues" evidence="3">
    <location>
        <begin position="24"/>
        <end position="43"/>
    </location>
</feature>
<feature type="region of interest" description="Disordered" evidence="3">
    <location>
        <begin position="1"/>
        <end position="91"/>
    </location>
</feature>
<feature type="coiled-coil region" evidence="2">
    <location>
        <begin position="464"/>
        <end position="491"/>
    </location>
</feature>
<dbReference type="PROSITE" id="PS50118">
    <property type="entry name" value="HMG_BOX_2"/>
    <property type="match status" value="3"/>
</dbReference>
<feature type="region of interest" description="Disordered" evidence="3">
    <location>
        <begin position="397"/>
        <end position="421"/>
    </location>
</feature>
<feature type="coiled-coil region" evidence="2">
    <location>
        <begin position="338"/>
        <end position="387"/>
    </location>
</feature>
<evidence type="ECO:0000313" key="5">
    <source>
        <dbReference type="EMBL" id="KAK8587343.1"/>
    </source>
</evidence>
<evidence type="ECO:0000256" key="2">
    <source>
        <dbReference type="SAM" id="Coils"/>
    </source>
</evidence>
<keyword evidence="1" id="KW-0238">DNA-binding</keyword>
<feature type="region of interest" description="Disordered" evidence="3">
    <location>
        <begin position="270"/>
        <end position="294"/>
    </location>
</feature>
<feature type="domain" description="HMG box" evidence="4">
    <location>
        <begin position="288"/>
        <end position="356"/>
    </location>
</feature>
<comment type="caution">
    <text evidence="5">The sequence shown here is derived from an EMBL/GenBank/DDBJ whole genome shotgun (WGS) entry which is preliminary data.</text>
</comment>
<feature type="domain" description="HMG box" evidence="4">
    <location>
        <begin position="171"/>
        <end position="239"/>
    </location>
</feature>
<dbReference type="Pfam" id="PF00505">
    <property type="entry name" value="HMG_box"/>
    <property type="match status" value="3"/>
</dbReference>
<feature type="DNA-binding region" description="HMG box" evidence="1">
    <location>
        <begin position="288"/>
        <end position="356"/>
    </location>
</feature>
<feature type="compositionally biased region" description="Basic residues" evidence="3">
    <location>
        <begin position="12"/>
        <end position="22"/>
    </location>
</feature>
<dbReference type="SUPFAM" id="SSF47095">
    <property type="entry name" value="HMG-box"/>
    <property type="match status" value="3"/>
</dbReference>
<dbReference type="EMBL" id="JBBPBM010000004">
    <property type="protein sequence ID" value="KAK8587343.1"/>
    <property type="molecule type" value="Genomic_DNA"/>
</dbReference>
<evidence type="ECO:0000256" key="3">
    <source>
        <dbReference type="SAM" id="MobiDB-lite"/>
    </source>
</evidence>
<gene>
    <name evidence="5" type="ORF">V6N12_021839</name>
</gene>
<name>A0ABR2FSX7_9ROSI</name>
<protein>
    <recommendedName>
        <fullName evidence="4">HMG box domain-containing protein</fullName>
    </recommendedName>
</protein>
<sequence>MADTAVIDVPKKSKNNGRKALKQKNPSTNEANILAQKLSQQLSPTPPVPSPMEADDPTKENSQTLTSPKKGKAAAGKAKLGKQSFEKDMQEMQDMLQKLRIEKEKTEELLKEKDEILKMKEEEIETKGKEQEKLQMELKKLQKMKEFKPTMTFALSQPLKLKEKKNGGNEKKRPSPPYILWCKDQWKEVKKENPEADFKEVSNILGAKWKAVTAEEKKPYEEIYRAEKEAYLQVIAKEKRESEAMKLLDEEHKQKSAMELLEQYLQFKQEAEKESKKKSKKERDPLKPKQPMSAFFLFSNERRTTLLAEEKCKSVLDVAKITGQEWKNMTEEQRRPYEEMAKKKKEKYMEEMEVYKQMKEEEASSLLKQDEETMKLHKQEALQLLKKKEKTDNIIKKIKEKRQKSKPNSDPNKPKKPASSFLLFSKEARKTLMQERQGINNSTLNALISVKWKELSEEERNVWNGKAAEAMEEYKKKLEEYNNKCAEENKQQEQ</sequence>
<keyword evidence="2" id="KW-0175">Coiled coil</keyword>
<dbReference type="Proteomes" id="UP001472677">
    <property type="component" value="Unassembled WGS sequence"/>
</dbReference>
<keyword evidence="6" id="KW-1185">Reference proteome</keyword>
<dbReference type="PANTHER" id="PTHR46912:SF1">
    <property type="entry name" value="HIGH MOBILITY GROUP B PROTEIN 13"/>
    <property type="match status" value="1"/>
</dbReference>
<feature type="compositionally biased region" description="Low complexity" evidence="3">
    <location>
        <begin position="73"/>
        <end position="82"/>
    </location>
</feature>
<dbReference type="InterPro" id="IPR036910">
    <property type="entry name" value="HMG_box_dom_sf"/>
</dbReference>
<evidence type="ECO:0000313" key="6">
    <source>
        <dbReference type="Proteomes" id="UP001472677"/>
    </source>
</evidence>
<feature type="domain" description="HMG box" evidence="4">
    <location>
        <begin position="414"/>
        <end position="482"/>
    </location>
</feature>
<dbReference type="InterPro" id="IPR044601">
    <property type="entry name" value="HMGB6/HMGB13"/>
</dbReference>
<keyword evidence="1" id="KW-0539">Nucleus</keyword>
<dbReference type="SMART" id="SM00398">
    <property type="entry name" value="HMG"/>
    <property type="match status" value="3"/>
</dbReference>
<feature type="DNA-binding region" description="HMG box" evidence="1">
    <location>
        <begin position="414"/>
        <end position="482"/>
    </location>
</feature>
<evidence type="ECO:0000259" key="4">
    <source>
        <dbReference type="PROSITE" id="PS50118"/>
    </source>
</evidence>
<reference evidence="5 6" key="1">
    <citation type="journal article" date="2024" name="G3 (Bethesda)">
        <title>Genome assembly of Hibiscus sabdariffa L. provides insights into metabolisms of medicinal natural products.</title>
        <authorList>
            <person name="Kim T."/>
        </authorList>
    </citation>
    <scope>NUCLEOTIDE SEQUENCE [LARGE SCALE GENOMIC DNA]</scope>
    <source>
        <strain evidence="5">TK-2024</strain>
        <tissue evidence="5">Old leaves</tissue>
    </source>
</reference>
<feature type="region of interest" description="Disordered" evidence="3">
    <location>
        <begin position="157"/>
        <end position="176"/>
    </location>
</feature>
<evidence type="ECO:0000256" key="1">
    <source>
        <dbReference type="PROSITE-ProRule" id="PRU00267"/>
    </source>
</evidence>
<dbReference type="PANTHER" id="PTHR46912">
    <property type="entry name" value="HIGH MOBILITY GROUP B PROTEIN 13"/>
    <property type="match status" value="1"/>
</dbReference>
<accession>A0ABR2FSX7</accession>
<dbReference type="Gene3D" id="1.10.30.10">
    <property type="entry name" value="High mobility group box domain"/>
    <property type="match status" value="3"/>
</dbReference>
<dbReference type="InterPro" id="IPR009071">
    <property type="entry name" value="HMG_box_dom"/>
</dbReference>
<dbReference type="CDD" id="cd22006">
    <property type="entry name" value="HMG-box_AtHMGB6-like_rpt1"/>
    <property type="match status" value="1"/>
</dbReference>
<organism evidence="5 6">
    <name type="scientific">Hibiscus sabdariffa</name>
    <name type="common">roselle</name>
    <dbReference type="NCBI Taxonomy" id="183260"/>
    <lineage>
        <taxon>Eukaryota</taxon>
        <taxon>Viridiplantae</taxon>
        <taxon>Streptophyta</taxon>
        <taxon>Embryophyta</taxon>
        <taxon>Tracheophyta</taxon>
        <taxon>Spermatophyta</taxon>
        <taxon>Magnoliopsida</taxon>
        <taxon>eudicotyledons</taxon>
        <taxon>Gunneridae</taxon>
        <taxon>Pentapetalae</taxon>
        <taxon>rosids</taxon>
        <taxon>malvids</taxon>
        <taxon>Malvales</taxon>
        <taxon>Malvaceae</taxon>
        <taxon>Malvoideae</taxon>
        <taxon>Hibiscus</taxon>
    </lineage>
</organism>
<feature type="DNA-binding region" description="HMG box" evidence="1">
    <location>
        <begin position="171"/>
        <end position="239"/>
    </location>
</feature>
<feature type="compositionally biased region" description="Basic and acidic residues" evidence="3">
    <location>
        <begin position="270"/>
        <end position="287"/>
    </location>
</feature>
<proteinExistence type="predicted"/>
<feature type="compositionally biased region" description="Basic and acidic residues" evidence="3">
    <location>
        <begin position="160"/>
        <end position="173"/>
    </location>
</feature>